<proteinExistence type="predicted"/>
<protein>
    <submittedName>
        <fullName evidence="1">Uncharacterized protein</fullName>
    </submittedName>
</protein>
<dbReference type="RefSeq" id="WP_069479535.1">
    <property type="nucleotide sequence ID" value="NZ_JARTBI010000012.1"/>
</dbReference>
<dbReference type="AlphaFoldDB" id="A0A1J0AKR5"/>
<dbReference type="EMBL" id="KX711616">
    <property type="protein sequence ID" value="APB62320.1"/>
    <property type="molecule type" value="Genomic_DNA"/>
</dbReference>
<reference evidence="1" key="3">
    <citation type="journal article" date="2004" name="Mol. Biol. (Mosk.)">
        <title>The replication system of plasmids from Bacillus subtilis environmental isolates.</title>
        <authorList>
            <person name="Lagodich A.V."/>
            <person name="Shtaniuk Iu.V."/>
            <person name="Prozorov A.A."/>
            <person name="Titok M.A."/>
        </authorList>
    </citation>
    <scope>NUCLEOTIDE SEQUENCE</scope>
    <source>
        <strain evidence="1">72</strain>
        <plasmid evidence="1">pBS72</plasmid>
    </source>
</reference>
<reference evidence="1" key="5">
    <citation type="submission" date="2016-08" db="EMBL/GenBank/DDBJ databases">
        <authorList>
            <person name="Satsunkevich N.E."/>
            <person name="Valentovich L.N."/>
            <person name="Kolomiets E.I."/>
            <person name="Titok M.A."/>
        </authorList>
    </citation>
    <scope>NUCLEOTIDE SEQUENCE</scope>
    <source>
        <strain evidence="1">72</strain>
        <plasmid evidence="1">pBS72</plasmid>
    </source>
</reference>
<reference evidence="1" key="1">
    <citation type="journal article" date="2002" name="Mikrobiologiia">
        <title>Soil strain of Bacillus subtilis harboring a large plasmid that mediates high-frequency conjugal mobilization.</title>
        <authorList>
            <person name="Lotareva O.V."/>
            <person name="Poluektova E.U."/>
            <person name="Titok M.A."/>
            <person name="Prozorov A.A."/>
        </authorList>
    </citation>
    <scope>NUCLEOTIDE SEQUENCE</scope>
    <source>
        <strain evidence="1">72</strain>
        <plasmid evidence="1">pBS72</plasmid>
    </source>
</reference>
<reference evidence="1" key="2">
    <citation type="journal article" date="2003" name="Plasmid">
        <title>Bacillus subtilis soil isolates: plasmid replicon analysis and construction of a new theta-replicating vector.</title>
        <authorList>
            <person name="Titok M.A."/>
            <person name="Chapuis J."/>
            <person name="Selezneva Y.V."/>
            <person name="Lagodich A.V."/>
            <person name="Prokulevich V.A."/>
            <person name="Ehrlich S.D."/>
            <person name="Janniere L."/>
        </authorList>
    </citation>
    <scope>NUCLEOTIDE SEQUENCE</scope>
    <source>
        <strain evidence="1">72</strain>
        <plasmid evidence="1">pBS72</plasmid>
    </source>
</reference>
<accession>A0A1J0AKR5</accession>
<sequence length="123" mass="14717">MYRRAESVFSKFDDEKLKSIAVNWLNKGILYLRSISGHDFLRRKKRKQIEEIRYIVTKSIHNFPNNVFNYNRDSLINDLSWFVCDMAEIENKLITECTDTPLFKSIMFDINNILKSCEKTREL</sequence>
<reference evidence="1" key="4">
    <citation type="journal article" date="2006" name="Microbiology">
        <title>The replicative polymerases PolC and DnaE are required for theta replication of the Bacillus subtilis plasmid pBS72.</title>
        <authorList>
            <person name="Titok M."/>
            <person name="Suski C."/>
            <person name="Dalmais B."/>
            <person name="Ehrlich S.D."/>
            <person name="Janniere L."/>
        </authorList>
    </citation>
    <scope>NUCLEOTIDE SEQUENCE</scope>
    <source>
        <strain evidence="1">72</strain>
        <plasmid evidence="1">pBS72</plasmid>
    </source>
</reference>
<evidence type="ECO:0000313" key="1">
    <source>
        <dbReference type="EMBL" id="APB62320.1"/>
    </source>
</evidence>
<name>A0A1J0AKR5_BACIU</name>
<organism evidence="1">
    <name type="scientific">Bacillus subtilis</name>
    <dbReference type="NCBI Taxonomy" id="1423"/>
    <lineage>
        <taxon>Bacteria</taxon>
        <taxon>Bacillati</taxon>
        <taxon>Bacillota</taxon>
        <taxon>Bacilli</taxon>
        <taxon>Bacillales</taxon>
        <taxon>Bacillaceae</taxon>
        <taxon>Bacillus</taxon>
    </lineage>
</organism>
<geneLocation type="plasmid" evidence="1">
    <name>pBS72</name>
</geneLocation>
<gene>
    <name evidence="1" type="ORF">pBS72_0510</name>
</gene>
<keyword evidence="1" id="KW-0614">Plasmid</keyword>